<dbReference type="NCBIfam" id="TIGR00756">
    <property type="entry name" value="PPR"/>
    <property type="match status" value="3"/>
</dbReference>
<sequence length="705" mass="79863">IYQHRASSSFSFPSKAGRAAAATAPTRTSTLGAQEQPSKSKFIAPDPNTDYWKLYQEAIKNSPKGVDGVSSPLLSRVVHWLRAKASPMTEEVATKLYELFLVHLRRRLYFQRDAIHELLAWYVPRNDTERVNKLLQPLIKEAQAGKKMRLETKAWMLVMLIKQGNEATAHQLIGPPETTWVPYFSDFERWTRGSLSPSELERARQVLYDYTSKRLQPNTRRFTHLLQTMFGKGKPEDALALYQDTLDLGFETSELVGSAMLSGLLNAGRIDDTRALWQRLHGTKAYRPAIGTYNNLLAALSHHPKHLALAEDLWRFISAPDNTGVRPDQYTFSVMINAYFRNRDLETALHLWQSMRKPPFEIEPNLVMYNTILTGLFRAHRPDLAKLEFEQMMIRQKELLSPRSKSKNRTKRSRTSTTISSHSNNNNNNNNNYNGLGQDTATALLHEDYDPETGEGLESTFNIMLKGLISVKDLAGVQHVQNKMAEFQVEANLETYTLVSDVLFSQRLAQSALKTVDLMATSGVEKSAITYSAMIAGLVKADQLERALDAFEDMKRAGFAPTIHVYGALIQGALCRGDLPLAEDMASQGKRLTPDGQLSTGAYGILIGRYMELNLRDRAMAWLLEMNRTTPHQRIPWTSYYALLRGCVEHKDWDLARQVLRIMDENQFQVAVPRLAPLIAQVQRESAAVRRTQPSSSLSPPRRRE</sequence>
<feature type="compositionally biased region" description="Basic residues" evidence="2">
    <location>
        <begin position="404"/>
        <end position="414"/>
    </location>
</feature>
<accession>A0A9P6PU87</accession>
<dbReference type="PANTHER" id="PTHR47934:SF6">
    <property type="entry name" value="MITOCHONDRIAL GROUP I INTRON SPLICING FACTOR CCM1-RELATED"/>
    <property type="match status" value="1"/>
</dbReference>
<dbReference type="Pfam" id="PF13812">
    <property type="entry name" value="PPR_3"/>
    <property type="match status" value="1"/>
</dbReference>
<dbReference type="GO" id="GO:0006396">
    <property type="term" value="P:RNA processing"/>
    <property type="evidence" value="ECO:0007669"/>
    <property type="project" value="TreeGrafter"/>
</dbReference>
<protein>
    <recommendedName>
        <fullName evidence="5">Pentatricopeptide repeat-containing protein</fullName>
    </recommendedName>
</protein>
<dbReference type="GO" id="GO:0005739">
    <property type="term" value="C:mitochondrion"/>
    <property type="evidence" value="ECO:0007669"/>
    <property type="project" value="TreeGrafter"/>
</dbReference>
<name>A0A9P6PU87_9FUNG</name>
<feature type="compositionally biased region" description="Low complexity" evidence="2">
    <location>
        <begin position="17"/>
        <end position="30"/>
    </location>
</feature>
<evidence type="ECO:0000313" key="3">
    <source>
        <dbReference type="EMBL" id="KAG0253099.1"/>
    </source>
</evidence>
<dbReference type="Proteomes" id="UP000807716">
    <property type="component" value="Unassembled WGS sequence"/>
</dbReference>
<dbReference type="PANTHER" id="PTHR47934">
    <property type="entry name" value="PENTATRICOPEPTIDE REPEAT-CONTAINING PROTEIN PET309, MITOCHONDRIAL"/>
    <property type="match status" value="1"/>
</dbReference>
<reference evidence="3" key="1">
    <citation type="journal article" date="2020" name="Fungal Divers.">
        <title>Resolving the Mortierellaceae phylogeny through synthesis of multi-gene phylogenetics and phylogenomics.</title>
        <authorList>
            <person name="Vandepol N."/>
            <person name="Liber J."/>
            <person name="Desiro A."/>
            <person name="Na H."/>
            <person name="Kennedy M."/>
            <person name="Barry K."/>
            <person name="Grigoriev I.V."/>
            <person name="Miller A.N."/>
            <person name="O'Donnell K."/>
            <person name="Stajich J.E."/>
            <person name="Bonito G."/>
        </authorList>
    </citation>
    <scope>NUCLEOTIDE SEQUENCE</scope>
    <source>
        <strain evidence="3">BC1065</strain>
    </source>
</reference>
<dbReference type="AlphaFoldDB" id="A0A9P6PU87"/>
<dbReference type="OrthoDB" id="185373at2759"/>
<evidence type="ECO:0000313" key="4">
    <source>
        <dbReference type="Proteomes" id="UP000807716"/>
    </source>
</evidence>
<dbReference type="GO" id="GO:0003729">
    <property type="term" value="F:mRNA binding"/>
    <property type="evidence" value="ECO:0007669"/>
    <property type="project" value="TreeGrafter"/>
</dbReference>
<evidence type="ECO:0000256" key="1">
    <source>
        <dbReference type="PROSITE-ProRule" id="PRU00708"/>
    </source>
</evidence>
<feature type="repeat" description="PPR" evidence="1">
    <location>
        <begin position="328"/>
        <end position="362"/>
    </location>
</feature>
<evidence type="ECO:0000256" key="2">
    <source>
        <dbReference type="SAM" id="MobiDB-lite"/>
    </source>
</evidence>
<organism evidence="3 4">
    <name type="scientific">Actinomortierella ambigua</name>
    <dbReference type="NCBI Taxonomy" id="1343610"/>
    <lineage>
        <taxon>Eukaryota</taxon>
        <taxon>Fungi</taxon>
        <taxon>Fungi incertae sedis</taxon>
        <taxon>Mucoromycota</taxon>
        <taxon>Mortierellomycotina</taxon>
        <taxon>Mortierellomycetes</taxon>
        <taxon>Mortierellales</taxon>
        <taxon>Mortierellaceae</taxon>
        <taxon>Actinomortierella</taxon>
    </lineage>
</organism>
<dbReference type="Gene3D" id="1.25.40.10">
    <property type="entry name" value="Tetratricopeptide repeat domain"/>
    <property type="match status" value="3"/>
</dbReference>
<evidence type="ECO:0008006" key="5">
    <source>
        <dbReference type="Google" id="ProtNLM"/>
    </source>
</evidence>
<dbReference type="InterPro" id="IPR011990">
    <property type="entry name" value="TPR-like_helical_dom_sf"/>
</dbReference>
<feature type="region of interest" description="Disordered" evidence="2">
    <location>
        <begin position="686"/>
        <end position="705"/>
    </location>
</feature>
<feature type="compositionally biased region" description="Low complexity" evidence="2">
    <location>
        <begin position="415"/>
        <end position="434"/>
    </location>
</feature>
<dbReference type="InterPro" id="IPR002885">
    <property type="entry name" value="PPR_rpt"/>
</dbReference>
<dbReference type="Pfam" id="PF01535">
    <property type="entry name" value="PPR"/>
    <property type="match status" value="1"/>
</dbReference>
<dbReference type="Pfam" id="PF13041">
    <property type="entry name" value="PPR_2"/>
    <property type="match status" value="1"/>
</dbReference>
<dbReference type="GO" id="GO:0007005">
    <property type="term" value="P:mitochondrion organization"/>
    <property type="evidence" value="ECO:0007669"/>
    <property type="project" value="TreeGrafter"/>
</dbReference>
<feature type="compositionally biased region" description="Low complexity" evidence="2">
    <location>
        <begin position="690"/>
        <end position="705"/>
    </location>
</feature>
<proteinExistence type="predicted"/>
<keyword evidence="4" id="KW-1185">Reference proteome</keyword>
<comment type="caution">
    <text evidence="3">The sequence shown here is derived from an EMBL/GenBank/DDBJ whole genome shotgun (WGS) entry which is preliminary data.</text>
</comment>
<dbReference type="InterPro" id="IPR051114">
    <property type="entry name" value="Mito_RNA_Proc_CCM1"/>
</dbReference>
<dbReference type="PROSITE" id="PS51375">
    <property type="entry name" value="PPR"/>
    <property type="match status" value="2"/>
</dbReference>
<feature type="region of interest" description="Disordered" evidence="2">
    <location>
        <begin position="17"/>
        <end position="42"/>
    </location>
</feature>
<gene>
    <name evidence="3" type="ORF">DFQ27_007656</name>
</gene>
<feature type="non-terminal residue" evidence="3">
    <location>
        <position position="1"/>
    </location>
</feature>
<dbReference type="EMBL" id="JAAAJB010000608">
    <property type="protein sequence ID" value="KAG0253099.1"/>
    <property type="molecule type" value="Genomic_DNA"/>
</dbReference>
<feature type="repeat" description="PPR" evidence="1">
    <location>
        <begin position="527"/>
        <end position="561"/>
    </location>
</feature>
<feature type="region of interest" description="Disordered" evidence="2">
    <location>
        <begin position="398"/>
        <end position="438"/>
    </location>
</feature>